<feature type="transmembrane region" description="Helical" evidence="8">
    <location>
        <begin position="152"/>
        <end position="169"/>
    </location>
</feature>
<dbReference type="SUPFAM" id="SSF103481">
    <property type="entry name" value="Multidrug resistance efflux transporter EmrE"/>
    <property type="match status" value="2"/>
</dbReference>
<evidence type="ECO:0000256" key="2">
    <source>
        <dbReference type="ARBA" id="ARBA00007362"/>
    </source>
</evidence>
<evidence type="ECO:0000313" key="12">
    <source>
        <dbReference type="Proteomes" id="UP000770161"/>
    </source>
</evidence>
<feature type="transmembrane region" description="Helical" evidence="8">
    <location>
        <begin position="75"/>
        <end position="95"/>
    </location>
</feature>
<dbReference type="Pfam" id="PF00892">
    <property type="entry name" value="EamA"/>
    <property type="match status" value="2"/>
</dbReference>
<dbReference type="PANTHER" id="PTHR22911:SF137">
    <property type="entry name" value="SOLUTE CARRIER FAMILY 35 MEMBER G2-RELATED"/>
    <property type="match status" value="1"/>
</dbReference>
<evidence type="ECO:0000259" key="9">
    <source>
        <dbReference type="Pfam" id="PF00892"/>
    </source>
</evidence>
<evidence type="ECO:0000256" key="3">
    <source>
        <dbReference type="ARBA" id="ARBA00022448"/>
    </source>
</evidence>
<dbReference type="PANTHER" id="PTHR22911">
    <property type="entry name" value="ACYL-MALONYL CONDENSING ENZYME-RELATED"/>
    <property type="match status" value="1"/>
</dbReference>
<feature type="transmembrane region" description="Helical" evidence="8">
    <location>
        <begin position="212"/>
        <end position="232"/>
    </location>
</feature>
<evidence type="ECO:0000256" key="1">
    <source>
        <dbReference type="ARBA" id="ARBA00004651"/>
    </source>
</evidence>
<evidence type="ECO:0000256" key="7">
    <source>
        <dbReference type="ARBA" id="ARBA00023136"/>
    </source>
</evidence>
<comment type="subcellular location">
    <subcellularLocation>
        <location evidence="1">Cell membrane</location>
        <topology evidence="1">Multi-pass membrane protein</topology>
    </subcellularLocation>
</comment>
<sequence>MSENKKGILLAGLAYTIWGVLPLYWNLVDEIGPFEILAHRVLWSVVFMLILLTVTRQLNMFKNATTKLFKNKKMLIAIIAAGYIITLNWGTFIWAVNNHHVLQASLGYYINPLVSILFAFIFLGERFSIAQWIAIILAFIGVLFMTFQVGEFPTVSILLAVSFALYGLIKKVVDIDAFSSITIECIVTLPAALIYIYYLSETNNITFGMNTSSAWLLLAGVVTATPLVLFSAGARKIPLSLTGFLQYIAPTIMFFLGIFLLNEHFDINQFITFIFIWISIIIYSYSKYMEMKKNRRKLIKNK</sequence>
<dbReference type="EMBL" id="JAHLZN010000037">
    <property type="protein sequence ID" value="MBU6114825.1"/>
    <property type="molecule type" value="Genomic_DNA"/>
</dbReference>
<reference evidence="11" key="2">
    <citation type="journal article" date="2023" name="Antibiotics">
        <title>Prevalence and Molecular Characterization of Methicillin-Resistant Staphylococci (MRS) and Mammaliicocci (MRM) in Dromedary Camels from Algeria: First Detection of SCCmec-mecC Hybrid in Methicillin-Resistant Mammaliicoccus lentus.</title>
        <authorList>
            <person name="Belhout C."/>
            <person name="Boyen F."/>
            <person name="Vereecke N."/>
            <person name="Theuns S."/>
            <person name="Taibi N."/>
            <person name="Stegger M."/>
            <person name="de la Fe-Rodriguez P.Y."/>
            <person name="Bouayad L."/>
            <person name="Elgroud R."/>
            <person name="Butaye P."/>
        </authorList>
    </citation>
    <scope>NUCLEOTIDE SEQUENCE</scope>
    <source>
        <strain evidence="11">7048</strain>
    </source>
</reference>
<dbReference type="InterPro" id="IPR000620">
    <property type="entry name" value="EamA_dom"/>
</dbReference>
<keyword evidence="5 8" id="KW-0812">Transmembrane</keyword>
<feature type="transmembrane region" description="Helical" evidence="8">
    <location>
        <begin position="267"/>
        <end position="286"/>
    </location>
</feature>
<proteinExistence type="inferred from homology"/>
<feature type="transmembrane region" description="Helical" evidence="8">
    <location>
        <begin position="244"/>
        <end position="261"/>
    </location>
</feature>
<keyword evidence="7 8" id="KW-0472">Membrane</keyword>
<dbReference type="RefSeq" id="WP_016998972.1">
    <property type="nucleotide sequence ID" value="NZ_CABIVY010000015.1"/>
</dbReference>
<name>A0AAP1RQQ0_MAMLE</name>
<feature type="transmembrane region" description="Helical" evidence="8">
    <location>
        <begin position="181"/>
        <end position="200"/>
    </location>
</feature>
<feature type="transmembrane region" description="Helical" evidence="8">
    <location>
        <begin position="7"/>
        <end position="25"/>
    </location>
</feature>
<dbReference type="NCBIfam" id="TIGR00688">
    <property type="entry name" value="rarD"/>
    <property type="match status" value="1"/>
</dbReference>
<evidence type="ECO:0000256" key="4">
    <source>
        <dbReference type="ARBA" id="ARBA00022475"/>
    </source>
</evidence>
<gene>
    <name evidence="11" type="primary">rarD</name>
    <name evidence="10" type="ORF">KQ656_12715</name>
    <name evidence="11" type="ORF">PYH69_12605</name>
</gene>
<dbReference type="Proteomes" id="UP001223261">
    <property type="component" value="Chromosome"/>
</dbReference>
<dbReference type="AlphaFoldDB" id="A0AAP1RQQ0"/>
<evidence type="ECO:0000256" key="5">
    <source>
        <dbReference type="ARBA" id="ARBA00022692"/>
    </source>
</evidence>
<reference evidence="10 12" key="1">
    <citation type="submission" date="2021-06" db="EMBL/GenBank/DDBJ databases">
        <title>Staphylococcus lentus K169 genome sequencing.</title>
        <authorList>
            <person name="Sundareshan S."/>
            <person name="Akhila D.S."/>
            <person name="Prachi D."/>
            <person name="Sivakumar R."/>
            <person name="Rajendhran J."/>
            <person name="Isloor S."/>
            <person name="Hegde N.R."/>
        </authorList>
    </citation>
    <scope>NUCLEOTIDE SEQUENCE [LARGE SCALE GENOMIC DNA]</scope>
    <source>
        <strain evidence="10 12">K169</strain>
    </source>
</reference>
<accession>A0AAP1RQQ0</accession>
<evidence type="ECO:0000313" key="13">
    <source>
        <dbReference type="Proteomes" id="UP001223261"/>
    </source>
</evidence>
<evidence type="ECO:0000256" key="6">
    <source>
        <dbReference type="ARBA" id="ARBA00022989"/>
    </source>
</evidence>
<comment type="similarity">
    <text evidence="2">Belongs to the EamA transporter family.</text>
</comment>
<keyword evidence="12" id="KW-1185">Reference proteome</keyword>
<protein>
    <submittedName>
        <fullName evidence="11">EamA family transporter RarD</fullName>
    </submittedName>
</protein>
<feature type="domain" description="EamA" evidence="9">
    <location>
        <begin position="157"/>
        <end position="284"/>
    </location>
</feature>
<evidence type="ECO:0000256" key="8">
    <source>
        <dbReference type="SAM" id="Phobius"/>
    </source>
</evidence>
<feature type="transmembrane region" description="Helical" evidence="8">
    <location>
        <begin position="129"/>
        <end position="146"/>
    </location>
</feature>
<feature type="domain" description="EamA" evidence="9">
    <location>
        <begin position="6"/>
        <end position="146"/>
    </location>
</feature>
<dbReference type="GeneID" id="99675724"/>
<evidence type="ECO:0000313" key="11">
    <source>
        <dbReference type="EMBL" id="WHI59539.1"/>
    </source>
</evidence>
<feature type="transmembrane region" description="Helical" evidence="8">
    <location>
        <begin position="37"/>
        <end position="54"/>
    </location>
</feature>
<dbReference type="InterPro" id="IPR037185">
    <property type="entry name" value="EmrE-like"/>
</dbReference>
<feature type="transmembrane region" description="Helical" evidence="8">
    <location>
        <begin position="101"/>
        <end position="122"/>
    </location>
</feature>
<dbReference type="Proteomes" id="UP000770161">
    <property type="component" value="Unassembled WGS sequence"/>
</dbReference>
<keyword evidence="4" id="KW-1003">Cell membrane</keyword>
<dbReference type="GO" id="GO:0005886">
    <property type="term" value="C:plasma membrane"/>
    <property type="evidence" value="ECO:0007669"/>
    <property type="project" value="UniProtKB-SubCell"/>
</dbReference>
<dbReference type="InterPro" id="IPR004626">
    <property type="entry name" value="RarD"/>
</dbReference>
<organism evidence="11 13">
    <name type="scientific">Mammaliicoccus lentus</name>
    <name type="common">Staphylococcus lentus</name>
    <dbReference type="NCBI Taxonomy" id="42858"/>
    <lineage>
        <taxon>Bacteria</taxon>
        <taxon>Bacillati</taxon>
        <taxon>Bacillota</taxon>
        <taxon>Bacilli</taxon>
        <taxon>Bacillales</taxon>
        <taxon>Staphylococcaceae</taxon>
        <taxon>Mammaliicoccus</taxon>
    </lineage>
</organism>
<evidence type="ECO:0000313" key="10">
    <source>
        <dbReference type="EMBL" id="MBU6114825.1"/>
    </source>
</evidence>
<keyword evidence="3" id="KW-0813">Transport</keyword>
<keyword evidence="6 8" id="KW-1133">Transmembrane helix</keyword>
<dbReference type="EMBL" id="CP118848">
    <property type="protein sequence ID" value="WHI59539.1"/>
    <property type="molecule type" value="Genomic_DNA"/>
</dbReference>